<comment type="caution">
    <text evidence="2">The sequence shown here is derived from an EMBL/GenBank/DDBJ whole genome shotgun (WGS) entry which is preliminary data.</text>
</comment>
<accession>A0A1R2AS99</accession>
<dbReference type="PROSITE" id="PS51837">
    <property type="entry name" value="LITAF"/>
    <property type="match status" value="1"/>
</dbReference>
<dbReference type="Pfam" id="PF10601">
    <property type="entry name" value="zf-LITAF-like"/>
    <property type="match status" value="1"/>
</dbReference>
<proteinExistence type="predicted"/>
<reference evidence="2 3" key="1">
    <citation type="submission" date="2016-11" db="EMBL/GenBank/DDBJ databases">
        <title>The macronuclear genome of Stentor coeruleus: a giant cell with tiny introns.</title>
        <authorList>
            <person name="Slabodnick M."/>
            <person name="Ruby J.G."/>
            <person name="Reiff S.B."/>
            <person name="Swart E.C."/>
            <person name="Gosai S."/>
            <person name="Prabakaran S."/>
            <person name="Witkowska E."/>
            <person name="Larue G.E."/>
            <person name="Fisher S."/>
            <person name="Freeman R.M."/>
            <person name="Gunawardena J."/>
            <person name="Chu W."/>
            <person name="Stover N.A."/>
            <person name="Gregory B.D."/>
            <person name="Nowacki M."/>
            <person name="Derisi J."/>
            <person name="Roy S.W."/>
            <person name="Marshall W.F."/>
            <person name="Sood P."/>
        </authorList>
    </citation>
    <scope>NUCLEOTIDE SEQUENCE [LARGE SCALE GENOMIC DNA]</scope>
    <source>
        <strain evidence="2">WM001</strain>
    </source>
</reference>
<keyword evidence="3" id="KW-1185">Reference proteome</keyword>
<name>A0A1R2AS99_9CILI</name>
<protein>
    <recommendedName>
        <fullName evidence="1">LITAF domain-containing protein</fullName>
    </recommendedName>
</protein>
<dbReference type="Proteomes" id="UP000187209">
    <property type="component" value="Unassembled WGS sequence"/>
</dbReference>
<evidence type="ECO:0000313" key="2">
    <source>
        <dbReference type="EMBL" id="OMJ67362.1"/>
    </source>
</evidence>
<gene>
    <name evidence="2" type="ORF">SteCoe_35493</name>
</gene>
<organism evidence="2 3">
    <name type="scientific">Stentor coeruleus</name>
    <dbReference type="NCBI Taxonomy" id="5963"/>
    <lineage>
        <taxon>Eukaryota</taxon>
        <taxon>Sar</taxon>
        <taxon>Alveolata</taxon>
        <taxon>Ciliophora</taxon>
        <taxon>Postciliodesmatophora</taxon>
        <taxon>Heterotrichea</taxon>
        <taxon>Heterotrichida</taxon>
        <taxon>Stentoridae</taxon>
        <taxon>Stentor</taxon>
    </lineage>
</organism>
<evidence type="ECO:0000313" key="3">
    <source>
        <dbReference type="Proteomes" id="UP000187209"/>
    </source>
</evidence>
<evidence type="ECO:0000259" key="1">
    <source>
        <dbReference type="PROSITE" id="PS51837"/>
    </source>
</evidence>
<sequence>MQKNSLETETLKYKMNEDSKDLVEDLENLENNEIRQNMIYLMKTMMEADRIKSKSVDIFEDNNNNIYPTCWGKKSQIATCQKCGNTGDTIVKKKCGIGSACCSCCFVIFCMFCLIPCVCCYSYDAYHYCSTCKAFLGIRTFI</sequence>
<dbReference type="EMBL" id="MPUH01001511">
    <property type="protein sequence ID" value="OMJ67362.1"/>
    <property type="molecule type" value="Genomic_DNA"/>
</dbReference>
<feature type="domain" description="LITAF" evidence="1">
    <location>
        <begin position="60"/>
        <end position="141"/>
    </location>
</feature>
<dbReference type="OrthoDB" id="5599753at2759"/>
<dbReference type="InterPro" id="IPR006629">
    <property type="entry name" value="LITAF"/>
</dbReference>
<dbReference type="AlphaFoldDB" id="A0A1R2AS99"/>
<dbReference type="SMART" id="SM00714">
    <property type="entry name" value="LITAF"/>
    <property type="match status" value="1"/>
</dbReference>